<dbReference type="GO" id="GO:0004622">
    <property type="term" value="F:phosphatidylcholine lysophospholipase activity"/>
    <property type="evidence" value="ECO:0007669"/>
    <property type="project" value="TreeGrafter"/>
</dbReference>
<organism evidence="3 4">
    <name type="scientific">Pinibacter aurantiacus</name>
    <dbReference type="NCBI Taxonomy" id="2851599"/>
    <lineage>
        <taxon>Bacteria</taxon>
        <taxon>Pseudomonadati</taxon>
        <taxon>Bacteroidota</taxon>
        <taxon>Chitinophagia</taxon>
        <taxon>Chitinophagales</taxon>
        <taxon>Chitinophagaceae</taxon>
        <taxon>Pinibacter</taxon>
    </lineage>
</organism>
<dbReference type="RefSeq" id="WP_217794667.1">
    <property type="nucleotide sequence ID" value="NZ_JAHSPG010000018.1"/>
</dbReference>
<dbReference type="PANTHER" id="PTHR30383:SF5">
    <property type="entry name" value="SGNH HYDROLASE-TYPE ESTERASE DOMAIN-CONTAINING PROTEIN"/>
    <property type="match status" value="1"/>
</dbReference>
<keyword evidence="4" id="KW-1185">Reference proteome</keyword>
<feature type="signal peptide" evidence="1">
    <location>
        <begin position="1"/>
        <end position="21"/>
    </location>
</feature>
<protein>
    <recommendedName>
        <fullName evidence="2">SGNH hydrolase-type esterase domain-containing protein</fullName>
    </recommendedName>
</protein>
<gene>
    <name evidence="3" type="ORF">KTO63_24575</name>
</gene>
<evidence type="ECO:0000259" key="2">
    <source>
        <dbReference type="Pfam" id="PF13472"/>
    </source>
</evidence>
<dbReference type="PANTHER" id="PTHR30383">
    <property type="entry name" value="THIOESTERASE 1/PROTEASE 1/LYSOPHOSPHOLIPASE L1"/>
    <property type="match status" value="1"/>
</dbReference>
<accession>A0A9E2W9W3</accession>
<dbReference type="AlphaFoldDB" id="A0A9E2W9W3"/>
<feature type="domain" description="SGNH hydrolase-type esterase" evidence="2">
    <location>
        <begin position="74"/>
        <end position="213"/>
    </location>
</feature>
<dbReference type="Proteomes" id="UP000812270">
    <property type="component" value="Unassembled WGS sequence"/>
</dbReference>
<sequence length="224" mass="26095">MKYKLCTYILIGFLISTFTLKSNGQALTQKEKWELKIKAFEKKDSLNAPTKNNILFIGSSTIENWKTLEGDFIDYNVINRGVSGTKMTDLFAFRERLIQPYDPKKIFIYEGDNDIALGWSADSICNVFVELFKYIRQQKPQAHIYIMSIKPSPSREKYKENLLRTNALLKSFAAQQRDLTYIDVYTPMLRDGLIEPSYYRPDKLHLTAEGYEIWKSVIGPYIKE</sequence>
<dbReference type="InterPro" id="IPR051532">
    <property type="entry name" value="Ester_Hydrolysis_Enzymes"/>
</dbReference>
<evidence type="ECO:0000313" key="4">
    <source>
        <dbReference type="Proteomes" id="UP000812270"/>
    </source>
</evidence>
<dbReference type="InterPro" id="IPR013830">
    <property type="entry name" value="SGNH_hydro"/>
</dbReference>
<dbReference type="EMBL" id="JAHSPG010000018">
    <property type="protein sequence ID" value="MBV4360362.1"/>
    <property type="molecule type" value="Genomic_DNA"/>
</dbReference>
<name>A0A9E2W9W3_9BACT</name>
<evidence type="ECO:0000313" key="3">
    <source>
        <dbReference type="EMBL" id="MBV4360362.1"/>
    </source>
</evidence>
<feature type="chain" id="PRO_5039504530" description="SGNH hydrolase-type esterase domain-containing protein" evidence="1">
    <location>
        <begin position="22"/>
        <end position="224"/>
    </location>
</feature>
<proteinExistence type="predicted"/>
<keyword evidence="1" id="KW-0732">Signal</keyword>
<reference evidence="3" key="1">
    <citation type="submission" date="2021-06" db="EMBL/GenBank/DDBJ databases">
        <authorList>
            <person name="Huq M.A."/>
        </authorList>
    </citation>
    <scope>NUCLEOTIDE SEQUENCE</scope>
    <source>
        <strain evidence="3">MAH-26</strain>
    </source>
</reference>
<comment type="caution">
    <text evidence="3">The sequence shown here is derived from an EMBL/GenBank/DDBJ whole genome shotgun (WGS) entry which is preliminary data.</text>
</comment>
<dbReference type="Pfam" id="PF13472">
    <property type="entry name" value="Lipase_GDSL_2"/>
    <property type="match status" value="1"/>
</dbReference>
<evidence type="ECO:0000256" key="1">
    <source>
        <dbReference type="SAM" id="SignalP"/>
    </source>
</evidence>